<dbReference type="AlphaFoldDB" id="A0A9D4HT63"/>
<name>A0A9D4HT63_DREPO</name>
<evidence type="ECO:0000313" key="3">
    <source>
        <dbReference type="Proteomes" id="UP000828390"/>
    </source>
</evidence>
<evidence type="ECO:0000313" key="2">
    <source>
        <dbReference type="EMBL" id="KAH3730449.1"/>
    </source>
</evidence>
<gene>
    <name evidence="2" type="ORF">DPMN_056437</name>
</gene>
<evidence type="ECO:0008006" key="4">
    <source>
        <dbReference type="Google" id="ProtNLM"/>
    </source>
</evidence>
<protein>
    <recommendedName>
        <fullName evidence="4">Secreted protein</fullName>
    </recommendedName>
</protein>
<feature type="chain" id="PRO_5038998289" description="Secreted protein" evidence="1">
    <location>
        <begin position="27"/>
        <end position="108"/>
    </location>
</feature>
<accession>A0A9D4HT63</accession>
<proteinExistence type="predicted"/>
<organism evidence="2 3">
    <name type="scientific">Dreissena polymorpha</name>
    <name type="common">Zebra mussel</name>
    <name type="synonym">Mytilus polymorpha</name>
    <dbReference type="NCBI Taxonomy" id="45954"/>
    <lineage>
        <taxon>Eukaryota</taxon>
        <taxon>Metazoa</taxon>
        <taxon>Spiralia</taxon>
        <taxon>Lophotrochozoa</taxon>
        <taxon>Mollusca</taxon>
        <taxon>Bivalvia</taxon>
        <taxon>Autobranchia</taxon>
        <taxon>Heteroconchia</taxon>
        <taxon>Euheterodonta</taxon>
        <taxon>Imparidentia</taxon>
        <taxon>Neoheterodontei</taxon>
        <taxon>Myida</taxon>
        <taxon>Dreissenoidea</taxon>
        <taxon>Dreissenidae</taxon>
        <taxon>Dreissena</taxon>
    </lineage>
</organism>
<keyword evidence="3" id="KW-1185">Reference proteome</keyword>
<sequence>MSLCSPRPKVIILFTLSATFCTPSWVAVPNSELLRSPMKASGALRLNTLSRLLVVRSKAAMVSVALRLSLSSLDCSCSWTVFRTDVLGSNVARIVAPSSTNCSGTSKL</sequence>
<evidence type="ECO:0000256" key="1">
    <source>
        <dbReference type="SAM" id="SignalP"/>
    </source>
</evidence>
<reference evidence="2" key="2">
    <citation type="submission" date="2020-11" db="EMBL/GenBank/DDBJ databases">
        <authorList>
            <person name="McCartney M.A."/>
            <person name="Auch B."/>
            <person name="Kono T."/>
            <person name="Mallez S."/>
            <person name="Becker A."/>
            <person name="Gohl D.M."/>
            <person name="Silverstein K.A.T."/>
            <person name="Koren S."/>
            <person name="Bechman K.B."/>
            <person name="Herman A."/>
            <person name="Abrahante J.E."/>
            <person name="Garbe J."/>
        </authorList>
    </citation>
    <scope>NUCLEOTIDE SEQUENCE</scope>
    <source>
        <strain evidence="2">Duluth1</strain>
        <tissue evidence="2">Whole animal</tissue>
    </source>
</reference>
<reference evidence="2" key="1">
    <citation type="journal article" date="2019" name="bioRxiv">
        <title>The Genome of the Zebra Mussel, Dreissena polymorpha: A Resource for Invasive Species Research.</title>
        <authorList>
            <person name="McCartney M.A."/>
            <person name="Auch B."/>
            <person name="Kono T."/>
            <person name="Mallez S."/>
            <person name="Zhang Y."/>
            <person name="Obille A."/>
            <person name="Becker A."/>
            <person name="Abrahante J.E."/>
            <person name="Garbe J."/>
            <person name="Badalamenti J.P."/>
            <person name="Herman A."/>
            <person name="Mangelson H."/>
            <person name="Liachko I."/>
            <person name="Sullivan S."/>
            <person name="Sone E.D."/>
            <person name="Koren S."/>
            <person name="Silverstein K.A.T."/>
            <person name="Beckman K.B."/>
            <person name="Gohl D.M."/>
        </authorList>
    </citation>
    <scope>NUCLEOTIDE SEQUENCE</scope>
    <source>
        <strain evidence="2">Duluth1</strain>
        <tissue evidence="2">Whole animal</tissue>
    </source>
</reference>
<dbReference type="EMBL" id="JAIWYP010000012">
    <property type="protein sequence ID" value="KAH3730449.1"/>
    <property type="molecule type" value="Genomic_DNA"/>
</dbReference>
<feature type="signal peptide" evidence="1">
    <location>
        <begin position="1"/>
        <end position="26"/>
    </location>
</feature>
<comment type="caution">
    <text evidence="2">The sequence shown here is derived from an EMBL/GenBank/DDBJ whole genome shotgun (WGS) entry which is preliminary data.</text>
</comment>
<keyword evidence="1" id="KW-0732">Signal</keyword>
<dbReference type="Proteomes" id="UP000828390">
    <property type="component" value="Unassembled WGS sequence"/>
</dbReference>